<dbReference type="AlphaFoldDB" id="A0A1Y1II94"/>
<dbReference type="OMA" id="GNERWDS"/>
<gene>
    <name evidence="1" type="ORF">KFL_004600120</name>
</gene>
<reference evidence="1 2" key="1">
    <citation type="journal article" date="2014" name="Nat. Commun.">
        <title>Klebsormidium flaccidum genome reveals primary factors for plant terrestrial adaptation.</title>
        <authorList>
            <person name="Hori K."/>
            <person name="Maruyama F."/>
            <person name="Fujisawa T."/>
            <person name="Togashi T."/>
            <person name="Yamamoto N."/>
            <person name="Seo M."/>
            <person name="Sato S."/>
            <person name="Yamada T."/>
            <person name="Mori H."/>
            <person name="Tajima N."/>
            <person name="Moriyama T."/>
            <person name="Ikeuchi M."/>
            <person name="Watanabe M."/>
            <person name="Wada H."/>
            <person name="Kobayashi K."/>
            <person name="Saito M."/>
            <person name="Masuda T."/>
            <person name="Sasaki-Sekimoto Y."/>
            <person name="Mashiguchi K."/>
            <person name="Awai K."/>
            <person name="Shimojima M."/>
            <person name="Masuda S."/>
            <person name="Iwai M."/>
            <person name="Nobusawa T."/>
            <person name="Narise T."/>
            <person name="Kondo S."/>
            <person name="Saito H."/>
            <person name="Sato R."/>
            <person name="Murakawa M."/>
            <person name="Ihara Y."/>
            <person name="Oshima-Yamada Y."/>
            <person name="Ohtaka K."/>
            <person name="Satoh M."/>
            <person name="Sonobe K."/>
            <person name="Ishii M."/>
            <person name="Ohtani R."/>
            <person name="Kanamori-Sato M."/>
            <person name="Honoki R."/>
            <person name="Miyazaki D."/>
            <person name="Mochizuki H."/>
            <person name="Umetsu J."/>
            <person name="Higashi K."/>
            <person name="Shibata D."/>
            <person name="Kamiya Y."/>
            <person name="Sato N."/>
            <person name="Nakamura Y."/>
            <person name="Tabata S."/>
            <person name="Ida S."/>
            <person name="Kurokawa K."/>
            <person name="Ohta H."/>
        </authorList>
    </citation>
    <scope>NUCLEOTIDE SEQUENCE [LARGE SCALE GENOMIC DNA]</scope>
    <source>
        <strain evidence="1 2">NIES-2285</strain>
    </source>
</reference>
<name>A0A1Y1II94_KLENI</name>
<dbReference type="Proteomes" id="UP000054558">
    <property type="component" value="Unassembled WGS sequence"/>
</dbReference>
<sequence>MGTTLESYQKALLSNVVYLDEEAYGKGVKVAGRGRAVQERRIRWLERELDASIEAAARSREEKRAAEVAQRAAEARVKEFLEEPENTTRVFKLHAEDLQLKEAQLKKKDDEIRVLQVIISTMSNSPKQKQSRVGVHPNL</sequence>
<proteinExistence type="predicted"/>
<accession>A0A1Y1II94</accession>
<organism evidence="1 2">
    <name type="scientific">Klebsormidium nitens</name>
    <name type="common">Green alga</name>
    <name type="synonym">Ulothrix nitens</name>
    <dbReference type="NCBI Taxonomy" id="105231"/>
    <lineage>
        <taxon>Eukaryota</taxon>
        <taxon>Viridiplantae</taxon>
        <taxon>Streptophyta</taxon>
        <taxon>Klebsormidiophyceae</taxon>
        <taxon>Klebsormidiales</taxon>
        <taxon>Klebsormidiaceae</taxon>
        <taxon>Klebsormidium</taxon>
    </lineage>
</organism>
<keyword evidence="2" id="KW-1185">Reference proteome</keyword>
<dbReference type="OrthoDB" id="1930465at2759"/>
<protein>
    <submittedName>
        <fullName evidence="1">Uncharacterized protein</fullName>
    </submittedName>
</protein>
<evidence type="ECO:0000313" key="2">
    <source>
        <dbReference type="Proteomes" id="UP000054558"/>
    </source>
</evidence>
<dbReference type="EMBL" id="DF237409">
    <property type="protein sequence ID" value="GAQ88801.1"/>
    <property type="molecule type" value="Genomic_DNA"/>
</dbReference>
<dbReference type="PANTHER" id="PTHR36080:SF1">
    <property type="entry name" value="DBJ|BAA96220.1"/>
    <property type="match status" value="1"/>
</dbReference>
<dbReference type="PANTHER" id="PTHR36080">
    <property type="entry name" value="DBJ|BAA96220.1"/>
    <property type="match status" value="1"/>
</dbReference>
<evidence type="ECO:0000313" key="1">
    <source>
        <dbReference type="EMBL" id="GAQ88801.1"/>
    </source>
</evidence>